<dbReference type="GeneTree" id="ENSGT00940000159871"/>
<feature type="domain" description="Serine/threonine-protein kinase WNK CCTL2" evidence="1">
    <location>
        <begin position="1"/>
        <end position="47"/>
    </location>
</feature>
<reference evidence="2" key="3">
    <citation type="submission" date="2025-09" db="UniProtKB">
        <authorList>
            <consortium name="Ensembl"/>
        </authorList>
    </citation>
    <scope>IDENTIFICATION</scope>
</reference>
<organism evidence="2 3">
    <name type="scientific">Hucho hucho</name>
    <name type="common">huchen</name>
    <dbReference type="NCBI Taxonomy" id="62062"/>
    <lineage>
        <taxon>Eukaryota</taxon>
        <taxon>Metazoa</taxon>
        <taxon>Chordata</taxon>
        <taxon>Craniata</taxon>
        <taxon>Vertebrata</taxon>
        <taxon>Euteleostomi</taxon>
        <taxon>Actinopterygii</taxon>
        <taxon>Neopterygii</taxon>
        <taxon>Teleostei</taxon>
        <taxon>Protacanthopterygii</taxon>
        <taxon>Salmoniformes</taxon>
        <taxon>Salmonidae</taxon>
        <taxon>Salmoninae</taxon>
        <taxon>Hucho</taxon>
    </lineage>
</organism>
<name>A0A4W5MIQ1_9TELE</name>
<evidence type="ECO:0000259" key="1">
    <source>
        <dbReference type="Pfam" id="PF24889"/>
    </source>
</evidence>
<dbReference type="AlphaFoldDB" id="A0A4W5MIQ1"/>
<accession>A0A4W5MIQ1</accession>
<sequence>MVTFKFDLDGDNPEDIAAVMVHNEFILPSEQEGFIYRMRDIIKRAEALMRRGEPLSLGDAAHQLYPYLSEVGTLSASQVSAIDIYIIGQCHDARLTTTAAHCWHGPHVHTAVHRPNTTQYSVLKTCTITTSITCLSIICKASI</sequence>
<keyword evidence="3" id="KW-1185">Reference proteome</keyword>
<dbReference type="Proteomes" id="UP000314982">
    <property type="component" value="Unassembled WGS sequence"/>
</dbReference>
<protein>
    <submittedName>
        <fullName evidence="2">WNK lysine deficient protein kinase 4b</fullName>
    </submittedName>
</protein>
<evidence type="ECO:0000313" key="2">
    <source>
        <dbReference type="Ensembl" id="ENSHHUP00000037604.1"/>
    </source>
</evidence>
<dbReference type="Ensembl" id="ENSHHUT00000039101.1">
    <property type="protein sequence ID" value="ENSHHUP00000037604.1"/>
    <property type="gene ID" value="ENSHHUG00000023513.1"/>
</dbReference>
<dbReference type="Pfam" id="PF24889">
    <property type="entry name" value="CCTL2_WNK"/>
    <property type="match status" value="1"/>
</dbReference>
<reference evidence="2" key="2">
    <citation type="submission" date="2025-08" db="UniProtKB">
        <authorList>
            <consortium name="Ensembl"/>
        </authorList>
    </citation>
    <scope>IDENTIFICATION</scope>
</reference>
<dbReference type="Gene3D" id="3.10.20.90">
    <property type="entry name" value="Phosphatidylinositol 3-kinase Catalytic Subunit, Chain A, domain 1"/>
    <property type="match status" value="1"/>
</dbReference>
<reference evidence="3" key="1">
    <citation type="submission" date="2018-06" db="EMBL/GenBank/DDBJ databases">
        <title>Genome assembly of Danube salmon.</title>
        <authorList>
            <person name="Macqueen D.J."/>
            <person name="Gundappa M.K."/>
        </authorList>
    </citation>
    <scope>NUCLEOTIDE SEQUENCE [LARGE SCALE GENOMIC DNA]</scope>
</reference>
<proteinExistence type="predicted"/>
<evidence type="ECO:0000313" key="3">
    <source>
        <dbReference type="Proteomes" id="UP000314982"/>
    </source>
</evidence>
<dbReference type="InterPro" id="IPR056865">
    <property type="entry name" value="CCTL2_WNK"/>
</dbReference>